<dbReference type="SUPFAM" id="SSF53597">
    <property type="entry name" value="Dihydrofolate reductase-like"/>
    <property type="match status" value="1"/>
</dbReference>
<evidence type="ECO:0000313" key="3">
    <source>
        <dbReference type="EMBL" id="MCL1635085.1"/>
    </source>
</evidence>
<evidence type="ECO:0000259" key="2">
    <source>
        <dbReference type="Pfam" id="PF01872"/>
    </source>
</evidence>
<protein>
    <submittedName>
        <fullName evidence="3">Dihydrofolate reductase family protein</fullName>
    </submittedName>
</protein>
<dbReference type="Pfam" id="PF01872">
    <property type="entry name" value="RibD_C"/>
    <property type="match status" value="1"/>
</dbReference>
<reference evidence="3 4" key="1">
    <citation type="submission" date="2022-05" db="EMBL/GenBank/DDBJ databases">
        <title>Luteimonas sp. SX5, whole genome shotgun sequencing project.</title>
        <authorList>
            <person name="Zhao G."/>
            <person name="Shen L."/>
        </authorList>
    </citation>
    <scope>NUCLEOTIDE SEQUENCE [LARGE SCALE GENOMIC DNA]</scope>
    <source>
        <strain evidence="3 4">SX5</strain>
    </source>
</reference>
<feature type="compositionally biased region" description="Basic residues" evidence="1">
    <location>
        <begin position="1"/>
        <end position="11"/>
    </location>
</feature>
<dbReference type="RefSeq" id="WP_249474066.1">
    <property type="nucleotide sequence ID" value="NZ_JAMBEP010000001.1"/>
</dbReference>
<dbReference type="InterPro" id="IPR024072">
    <property type="entry name" value="DHFR-like_dom_sf"/>
</dbReference>
<dbReference type="InterPro" id="IPR002734">
    <property type="entry name" value="RibDG_C"/>
</dbReference>
<sequence length="226" mass="25278">MDRLNISHHHPVYGLKPGAHPSYEPRKRHGHIQMRRLKYHATASVDGFVLDDPRDLERFGAAAMQQHRAIEGSGIAVMGRGTYRAMREYMAKAGHSMTAFVFSRGWRTQDLGVEWISESAQEWVRRIKICPGKDLHLFGGRRLADSLFRAGLIDEVVLRVVPVLQGIGERPLPQIKRDFELVRNASAVYEDGSVALTYRTASDRPVVAAAIGDSELVTPAKADVRL</sequence>
<gene>
    <name evidence="3" type="ORF">M2650_10635</name>
</gene>
<comment type="caution">
    <text evidence="3">The sequence shown here is derived from an EMBL/GenBank/DDBJ whole genome shotgun (WGS) entry which is preliminary data.</text>
</comment>
<evidence type="ECO:0000256" key="1">
    <source>
        <dbReference type="SAM" id="MobiDB-lite"/>
    </source>
</evidence>
<feature type="domain" description="Bacterial bifunctional deaminase-reductase C-terminal" evidence="2">
    <location>
        <begin position="39"/>
        <end position="174"/>
    </location>
</feature>
<name>A0ABT0MJN7_9GAMM</name>
<feature type="region of interest" description="Disordered" evidence="1">
    <location>
        <begin position="1"/>
        <end position="26"/>
    </location>
</feature>
<evidence type="ECO:0000313" key="4">
    <source>
        <dbReference type="Proteomes" id="UP001431217"/>
    </source>
</evidence>
<proteinExistence type="predicted"/>
<accession>A0ABT0MJN7</accession>
<keyword evidence="4" id="KW-1185">Reference proteome</keyword>
<dbReference type="Gene3D" id="3.40.430.10">
    <property type="entry name" value="Dihydrofolate Reductase, subunit A"/>
    <property type="match status" value="1"/>
</dbReference>
<dbReference type="EMBL" id="JAMBEP010000001">
    <property type="protein sequence ID" value="MCL1635085.1"/>
    <property type="molecule type" value="Genomic_DNA"/>
</dbReference>
<organism evidence="3 4">
    <name type="scientific">Luteimonas galliterrae</name>
    <dbReference type="NCBI Taxonomy" id="2940486"/>
    <lineage>
        <taxon>Bacteria</taxon>
        <taxon>Pseudomonadati</taxon>
        <taxon>Pseudomonadota</taxon>
        <taxon>Gammaproteobacteria</taxon>
        <taxon>Lysobacterales</taxon>
        <taxon>Lysobacteraceae</taxon>
        <taxon>Luteimonas</taxon>
    </lineage>
</organism>
<dbReference type="Proteomes" id="UP001431217">
    <property type="component" value="Unassembled WGS sequence"/>
</dbReference>